<dbReference type="GO" id="GO:0030527">
    <property type="term" value="F:structural constituent of chromatin"/>
    <property type="evidence" value="ECO:0007669"/>
    <property type="project" value="InterPro"/>
</dbReference>
<dbReference type="GO" id="GO:0030261">
    <property type="term" value="P:chromosome condensation"/>
    <property type="evidence" value="ECO:0007669"/>
    <property type="project" value="UniProtKB-KW"/>
</dbReference>
<dbReference type="EMBL" id="AAKFTX010000010">
    <property type="protein sequence ID" value="ECR3415227.1"/>
    <property type="molecule type" value="Genomic_DNA"/>
</dbReference>
<dbReference type="CDD" id="cd13831">
    <property type="entry name" value="HU"/>
    <property type="match status" value="1"/>
</dbReference>
<evidence type="ECO:0000313" key="5">
    <source>
        <dbReference type="EMBL" id="ECR3415227.1"/>
    </source>
</evidence>
<keyword evidence="3 5" id="KW-0238">DNA-binding</keyword>
<dbReference type="GO" id="GO:0003677">
    <property type="term" value="F:DNA binding"/>
    <property type="evidence" value="ECO:0007669"/>
    <property type="project" value="UniProtKB-KW"/>
</dbReference>
<accession>A0A5Y8V1H4</accession>
<organism evidence="5">
    <name type="scientific">Campylobacter coli</name>
    <dbReference type="NCBI Taxonomy" id="195"/>
    <lineage>
        <taxon>Bacteria</taxon>
        <taxon>Pseudomonadati</taxon>
        <taxon>Campylobacterota</taxon>
        <taxon>Epsilonproteobacteria</taxon>
        <taxon>Campylobacterales</taxon>
        <taxon>Campylobacteraceae</taxon>
        <taxon>Campylobacter</taxon>
    </lineage>
</organism>
<proteinExistence type="inferred from homology"/>
<comment type="caution">
    <text evidence="5">The sequence shown here is derived from an EMBL/GenBank/DDBJ whole genome shotgun (WGS) entry which is preliminary data.</text>
</comment>
<dbReference type="InterPro" id="IPR010992">
    <property type="entry name" value="IHF-like_DNA-bd_dom_sf"/>
</dbReference>
<dbReference type="Gene3D" id="4.10.520.10">
    <property type="entry name" value="IHF-like DNA-binding proteins"/>
    <property type="match status" value="1"/>
</dbReference>
<dbReference type="PANTHER" id="PTHR33175">
    <property type="entry name" value="DNA-BINDING PROTEIN HU"/>
    <property type="match status" value="1"/>
</dbReference>
<dbReference type="SMART" id="SM00411">
    <property type="entry name" value="BHL"/>
    <property type="match status" value="1"/>
</dbReference>
<dbReference type="PANTHER" id="PTHR33175:SF3">
    <property type="entry name" value="DNA-BINDING PROTEIN HU-BETA"/>
    <property type="match status" value="1"/>
</dbReference>
<evidence type="ECO:0000256" key="2">
    <source>
        <dbReference type="ARBA" id="ARBA00023067"/>
    </source>
</evidence>
<evidence type="ECO:0000256" key="4">
    <source>
        <dbReference type="RuleBase" id="RU003939"/>
    </source>
</evidence>
<sequence length="96" mass="10060">MTKADFISQVAQTAGLTKKDATTATDAVISTITDVLAKGDSVSFIGFGTFSTAERAAREARVPSTGKTIKVPATRVAKFKVGKNLKDAVAKAKKKK</sequence>
<keyword evidence="2" id="KW-0226">DNA condensation</keyword>
<dbReference type="AlphaFoldDB" id="A0A5Y8V1H4"/>
<evidence type="ECO:0000256" key="1">
    <source>
        <dbReference type="ARBA" id="ARBA00010529"/>
    </source>
</evidence>
<reference evidence="5" key="1">
    <citation type="submission" date="2019-09" db="EMBL/GenBank/DDBJ databases">
        <authorList>
            <person name="Ashton P.M."/>
            <person name="Dallman T."/>
            <person name="Nair S."/>
            <person name="De Pinna E."/>
            <person name="Peters T."/>
            <person name="Grant K."/>
        </authorList>
    </citation>
    <scope>NUCLEOTIDE SEQUENCE</scope>
    <source>
        <strain evidence="5">99729</strain>
    </source>
</reference>
<evidence type="ECO:0000256" key="3">
    <source>
        <dbReference type="ARBA" id="ARBA00023125"/>
    </source>
</evidence>
<dbReference type="InterPro" id="IPR000119">
    <property type="entry name" value="Hist_DNA-bd"/>
</dbReference>
<dbReference type="RefSeq" id="WP_052774407.1">
    <property type="nucleotide sequence ID" value="NZ_CAJGWS010000012.1"/>
</dbReference>
<name>A0A5Y8V1H4_CAMCO</name>
<dbReference type="Pfam" id="PF00216">
    <property type="entry name" value="Bac_DNA_binding"/>
    <property type="match status" value="1"/>
</dbReference>
<dbReference type="GO" id="GO:0005829">
    <property type="term" value="C:cytosol"/>
    <property type="evidence" value="ECO:0007669"/>
    <property type="project" value="TreeGrafter"/>
</dbReference>
<gene>
    <name evidence="5" type="ORF">F1Q07_06030</name>
</gene>
<dbReference type="PRINTS" id="PR01727">
    <property type="entry name" value="DNABINDINGHU"/>
</dbReference>
<comment type="similarity">
    <text evidence="1 4">Belongs to the bacterial histone-like protein family.</text>
</comment>
<protein>
    <submittedName>
        <fullName evidence="5">HU family DNA-binding protein</fullName>
    </submittedName>
</protein>
<dbReference type="SUPFAM" id="SSF47729">
    <property type="entry name" value="IHF-like DNA-binding proteins"/>
    <property type="match status" value="1"/>
</dbReference>